<keyword evidence="5 8" id="KW-0067">ATP-binding</keyword>
<dbReference type="InterPro" id="IPR003593">
    <property type="entry name" value="AAA+_ATPase"/>
</dbReference>
<dbReference type="InterPro" id="IPR046342">
    <property type="entry name" value="CBS_dom_sf"/>
</dbReference>
<gene>
    <name evidence="11" type="ORF">K5I21_17605</name>
</gene>
<evidence type="ECO:0000256" key="6">
    <source>
        <dbReference type="ARBA" id="ARBA00023122"/>
    </source>
</evidence>
<organism evidence="11 12">
    <name type="scientific">Clostridium symbiosum</name>
    <name type="common">Bacteroides symbiosus</name>
    <dbReference type="NCBI Taxonomy" id="1512"/>
    <lineage>
        <taxon>Bacteria</taxon>
        <taxon>Bacillati</taxon>
        <taxon>Bacillota</taxon>
        <taxon>Clostridia</taxon>
        <taxon>Lachnospirales</taxon>
        <taxon>Lachnospiraceae</taxon>
        <taxon>Otoolea</taxon>
    </lineage>
</organism>
<evidence type="ECO:0000259" key="9">
    <source>
        <dbReference type="PROSITE" id="PS50893"/>
    </source>
</evidence>
<dbReference type="PROSITE" id="PS50893">
    <property type="entry name" value="ABC_TRANSPORTER_2"/>
    <property type="match status" value="1"/>
</dbReference>
<dbReference type="PROSITE" id="PS00211">
    <property type="entry name" value="ABC_TRANSPORTER_1"/>
    <property type="match status" value="1"/>
</dbReference>
<evidence type="ECO:0000256" key="8">
    <source>
        <dbReference type="RuleBase" id="RU369116"/>
    </source>
</evidence>
<keyword evidence="4 8" id="KW-0547">Nucleotide-binding</keyword>
<reference evidence="11" key="1">
    <citation type="journal article" date="2022" name="Cell Host Microbe">
        <title>Colonization of the live biotherapeutic product VE303 and modulation of the microbiota and metabolites in healthy volunteers.</title>
        <authorList>
            <person name="Dsouza M."/>
            <person name="Menon R."/>
            <person name="Crossette E."/>
            <person name="Bhattarai S.K."/>
            <person name="Schneider J."/>
            <person name="Kim Y.G."/>
            <person name="Reddy S."/>
            <person name="Caballero S."/>
            <person name="Felix C."/>
            <person name="Cornacchione L."/>
            <person name="Hendrickson J."/>
            <person name="Watson A.R."/>
            <person name="Minot S.S."/>
            <person name="Greenfield N."/>
            <person name="Schopf L."/>
            <person name="Szabady R."/>
            <person name="Patarroyo J."/>
            <person name="Smith W."/>
            <person name="Harrison P."/>
            <person name="Kuijper E.J."/>
            <person name="Kelly C.P."/>
            <person name="Olle B."/>
            <person name="Bobilev D."/>
            <person name="Silber J.L."/>
            <person name="Bucci V."/>
            <person name="Roberts B."/>
            <person name="Faith J."/>
            <person name="Norman J.M."/>
        </authorList>
    </citation>
    <scope>NUCLEOTIDE SEQUENCE</scope>
    <source>
        <strain evidence="11">VE303-04</strain>
    </source>
</reference>
<dbReference type="GO" id="GO:0016887">
    <property type="term" value="F:ATP hydrolysis activity"/>
    <property type="evidence" value="ECO:0007669"/>
    <property type="project" value="UniProtKB-UniRule"/>
</dbReference>
<dbReference type="InterPro" id="IPR000644">
    <property type="entry name" value="CBS_dom"/>
</dbReference>
<keyword evidence="8" id="KW-0472">Membrane</keyword>
<comment type="subcellular location">
    <subcellularLocation>
        <location evidence="8">Cell inner membrane</location>
        <topology evidence="8">Peripheral membrane protein</topology>
    </subcellularLocation>
</comment>
<name>A0AAW5F703_CLOSY</name>
<evidence type="ECO:0000313" key="12">
    <source>
        <dbReference type="Proteomes" id="UP001203136"/>
    </source>
</evidence>
<dbReference type="NCBIfam" id="TIGR01186">
    <property type="entry name" value="proV"/>
    <property type="match status" value="1"/>
</dbReference>
<dbReference type="InterPro" id="IPR003439">
    <property type="entry name" value="ABC_transporter-like_ATP-bd"/>
</dbReference>
<dbReference type="PANTHER" id="PTHR43117:SF4">
    <property type="entry name" value="OSMOPROTECTANT IMPORT ATP-BINDING PROTEIN OSMV"/>
    <property type="match status" value="1"/>
</dbReference>
<dbReference type="GO" id="GO:0005524">
    <property type="term" value="F:ATP binding"/>
    <property type="evidence" value="ECO:0007669"/>
    <property type="project" value="UniProtKB-UniRule"/>
</dbReference>
<dbReference type="GO" id="GO:0031460">
    <property type="term" value="P:glycine betaine transport"/>
    <property type="evidence" value="ECO:0007669"/>
    <property type="project" value="InterPro"/>
</dbReference>
<dbReference type="SMART" id="SM00382">
    <property type="entry name" value="AAA"/>
    <property type="match status" value="1"/>
</dbReference>
<dbReference type="SUPFAM" id="SSF54631">
    <property type="entry name" value="CBS-domain pair"/>
    <property type="match status" value="1"/>
</dbReference>
<feature type="domain" description="ABC transporter" evidence="9">
    <location>
        <begin position="2"/>
        <end position="237"/>
    </location>
</feature>
<dbReference type="RefSeq" id="WP_003501282.1">
    <property type="nucleotide sequence ID" value="NZ_CABHNX010000205.1"/>
</dbReference>
<accession>A0AAW5F703</accession>
<dbReference type="PROSITE" id="PS51371">
    <property type="entry name" value="CBS"/>
    <property type="match status" value="2"/>
</dbReference>
<keyword evidence="8" id="KW-0997">Cell inner membrane</keyword>
<dbReference type="SUPFAM" id="SSF52540">
    <property type="entry name" value="P-loop containing nucleoside triphosphate hydrolases"/>
    <property type="match status" value="1"/>
</dbReference>
<evidence type="ECO:0000256" key="1">
    <source>
        <dbReference type="ARBA" id="ARBA00005417"/>
    </source>
</evidence>
<comment type="subunit">
    <text evidence="8">The complex is probably composed of two ATP-binding proteins, two transmembrane proteins and a solute-binding protein.</text>
</comment>
<dbReference type="EC" id="7.6.2.9" evidence="8"/>
<keyword evidence="2 8" id="KW-0813">Transport</keyword>
<dbReference type="Gene3D" id="3.10.580.10">
    <property type="entry name" value="CBS-domain"/>
    <property type="match status" value="1"/>
</dbReference>
<evidence type="ECO:0000256" key="5">
    <source>
        <dbReference type="ARBA" id="ARBA00022840"/>
    </source>
</evidence>
<comment type="caution">
    <text evidence="11">The sequence shown here is derived from an EMBL/GenBank/DDBJ whole genome shotgun (WGS) entry which is preliminary data.</text>
</comment>
<keyword evidence="3" id="KW-0677">Repeat</keyword>
<dbReference type="Pfam" id="PF00571">
    <property type="entry name" value="CBS"/>
    <property type="match status" value="2"/>
</dbReference>
<dbReference type="GO" id="GO:0006865">
    <property type="term" value="P:amino acid transport"/>
    <property type="evidence" value="ECO:0007669"/>
    <property type="project" value="UniProtKB-UniRule"/>
</dbReference>
<comment type="catalytic activity">
    <reaction evidence="8">
        <text>a quaternary ammonium(out) + ATP + H2O = a quaternary ammonium(in) + ADP + phosphate + H(+)</text>
        <dbReference type="Rhea" id="RHEA:11036"/>
        <dbReference type="ChEBI" id="CHEBI:15377"/>
        <dbReference type="ChEBI" id="CHEBI:15378"/>
        <dbReference type="ChEBI" id="CHEBI:30616"/>
        <dbReference type="ChEBI" id="CHEBI:35267"/>
        <dbReference type="ChEBI" id="CHEBI:43474"/>
        <dbReference type="ChEBI" id="CHEBI:456216"/>
    </reaction>
</comment>
<dbReference type="SMART" id="SM00116">
    <property type="entry name" value="CBS"/>
    <property type="match status" value="2"/>
</dbReference>
<dbReference type="Pfam" id="PF00005">
    <property type="entry name" value="ABC_tran"/>
    <property type="match status" value="1"/>
</dbReference>
<evidence type="ECO:0000259" key="10">
    <source>
        <dbReference type="PROSITE" id="PS51371"/>
    </source>
</evidence>
<proteinExistence type="inferred from homology"/>
<evidence type="ECO:0000256" key="3">
    <source>
        <dbReference type="ARBA" id="ARBA00022737"/>
    </source>
</evidence>
<dbReference type="InterPro" id="IPR027417">
    <property type="entry name" value="P-loop_NTPase"/>
</dbReference>
<dbReference type="AlphaFoldDB" id="A0AAW5F703"/>
<keyword evidence="6 7" id="KW-0129">CBS domain</keyword>
<evidence type="ECO:0000313" key="11">
    <source>
        <dbReference type="EMBL" id="MCK0087656.1"/>
    </source>
</evidence>
<keyword evidence="8" id="KW-1003">Cell membrane</keyword>
<evidence type="ECO:0000256" key="7">
    <source>
        <dbReference type="PROSITE-ProRule" id="PRU00703"/>
    </source>
</evidence>
<dbReference type="InterPro" id="IPR005892">
    <property type="entry name" value="Gly-betaine_transp_ATP-bd"/>
</dbReference>
<dbReference type="PANTHER" id="PTHR43117">
    <property type="entry name" value="OSMOPROTECTANT IMPORT ATP-BINDING PROTEIN OSMV"/>
    <property type="match status" value="1"/>
</dbReference>
<feature type="domain" description="CBS" evidence="10">
    <location>
        <begin position="315"/>
        <end position="376"/>
    </location>
</feature>
<dbReference type="FunFam" id="3.40.50.300:FF:000425">
    <property type="entry name" value="Probable ABC transporter, ATP-binding subunit"/>
    <property type="match status" value="1"/>
</dbReference>
<dbReference type="InterPro" id="IPR017871">
    <property type="entry name" value="ABC_transporter-like_CS"/>
</dbReference>
<comment type="similarity">
    <text evidence="1 8">Belongs to the ABC transporter superfamily.</text>
</comment>
<dbReference type="GO" id="GO:0005886">
    <property type="term" value="C:plasma membrane"/>
    <property type="evidence" value="ECO:0007669"/>
    <property type="project" value="UniProtKB-SubCell"/>
</dbReference>
<sequence>MIEFEHVYKSYSDTKAVLTDVSLKIETGELFTLIGSSGCGKTTLLKTINKLNTFEQGELRIDGRRVQDIGTAELSGLIGYVVQEGGLFPHLTVGENIALIMKSSHIPAEKIRERVWELLELVNLEPEIYRNKYPAQLSGGQRQRVGVARAFAMDPGIILMDEPFSALDPLTRSELQDEVVRLQKKYKKTVVFVTHDMDEAIKIATRICFLYNGRVIQCDTPENILKNPSNDYIRNFIGENRLWHNPEFIRVKDIMRKRPFTISRERTILQAMQIMRQNNIDSLLVTGEKNRFLGMIWMDSLKNVTDYDKSVSNYISDDYLSVREEDSFRNVLSMLKIRNYGHHFGIIPVLGEEREIRGYLTKSSLLAVLSRQFIPEQSELEGGVAS</sequence>
<dbReference type="Gene3D" id="3.40.50.300">
    <property type="entry name" value="P-loop containing nucleotide triphosphate hydrolases"/>
    <property type="match status" value="1"/>
</dbReference>
<evidence type="ECO:0000256" key="4">
    <source>
        <dbReference type="ARBA" id="ARBA00022741"/>
    </source>
</evidence>
<dbReference type="GO" id="GO:0015418">
    <property type="term" value="F:ABC-type quaternary ammonium compound transporting activity"/>
    <property type="evidence" value="ECO:0007669"/>
    <property type="project" value="UniProtKB-EC"/>
</dbReference>
<dbReference type="EMBL" id="JAINVB010000001">
    <property type="protein sequence ID" value="MCK0087656.1"/>
    <property type="molecule type" value="Genomic_DNA"/>
</dbReference>
<evidence type="ECO:0000256" key="2">
    <source>
        <dbReference type="ARBA" id="ARBA00022448"/>
    </source>
</evidence>
<protein>
    <recommendedName>
        <fullName evidence="8">Quaternary amine transport ATP-binding protein</fullName>
        <ecNumber evidence="8">7.6.2.9</ecNumber>
    </recommendedName>
</protein>
<feature type="domain" description="CBS" evidence="10">
    <location>
        <begin position="255"/>
        <end position="311"/>
    </location>
</feature>
<dbReference type="Proteomes" id="UP001203136">
    <property type="component" value="Unassembled WGS sequence"/>
</dbReference>